<gene>
    <name evidence="2" type="ORF">FA09DRAFT_250836</name>
</gene>
<organism evidence="2 3">
    <name type="scientific">Tilletiopsis washingtonensis</name>
    <dbReference type="NCBI Taxonomy" id="58919"/>
    <lineage>
        <taxon>Eukaryota</taxon>
        <taxon>Fungi</taxon>
        <taxon>Dikarya</taxon>
        <taxon>Basidiomycota</taxon>
        <taxon>Ustilaginomycotina</taxon>
        <taxon>Exobasidiomycetes</taxon>
        <taxon>Entylomatales</taxon>
        <taxon>Entylomatales incertae sedis</taxon>
        <taxon>Tilletiopsis</taxon>
    </lineage>
</organism>
<feature type="compositionally biased region" description="Basic and acidic residues" evidence="1">
    <location>
        <begin position="46"/>
        <end position="62"/>
    </location>
</feature>
<dbReference type="AlphaFoldDB" id="A0A316ZBS9"/>
<evidence type="ECO:0000256" key="1">
    <source>
        <dbReference type="SAM" id="MobiDB-lite"/>
    </source>
</evidence>
<dbReference type="Proteomes" id="UP000245946">
    <property type="component" value="Unassembled WGS sequence"/>
</dbReference>
<feature type="compositionally biased region" description="Basic and acidic residues" evidence="1">
    <location>
        <begin position="215"/>
        <end position="231"/>
    </location>
</feature>
<evidence type="ECO:0000313" key="3">
    <source>
        <dbReference type="Proteomes" id="UP000245946"/>
    </source>
</evidence>
<dbReference type="RefSeq" id="XP_025599045.1">
    <property type="nucleotide sequence ID" value="XM_025739697.1"/>
</dbReference>
<proteinExistence type="predicted"/>
<evidence type="ECO:0000313" key="2">
    <source>
        <dbReference type="EMBL" id="PWN98766.1"/>
    </source>
</evidence>
<dbReference type="EMBL" id="KZ819290">
    <property type="protein sequence ID" value="PWN98766.1"/>
    <property type="molecule type" value="Genomic_DNA"/>
</dbReference>
<sequence length="249" mass="27041">MRSGVGDERRKPLFTAAVGRCVRDVKRAKRWSGAEGRVWQAGPGSARRDEARDRTKQGPRQRERRWWWLGRREEKHGRGEGSAVSGAASSNTAGRRTCTACRCSTSRAVRCSAGRPWRSSSRAAVTPCRFSACVMPKVHSDARTRSGRGSLGSCGLMGGAAGGAERSASALEEQAAKVKARRSPQACACLQRLSSTPRVQRAGRRPAEQPRGPRAKHEARRERQDTAEGARRRCSPALWAPPLAPSGTT</sequence>
<name>A0A316ZBS9_9BASI</name>
<feature type="region of interest" description="Disordered" evidence="1">
    <location>
        <begin position="28"/>
        <end position="62"/>
    </location>
</feature>
<feature type="region of interest" description="Disordered" evidence="1">
    <location>
        <begin position="175"/>
        <end position="249"/>
    </location>
</feature>
<reference evidence="2 3" key="1">
    <citation type="journal article" date="2018" name="Mol. Biol. Evol.">
        <title>Broad Genomic Sampling Reveals a Smut Pathogenic Ancestry of the Fungal Clade Ustilaginomycotina.</title>
        <authorList>
            <person name="Kijpornyongpan T."/>
            <person name="Mondo S.J."/>
            <person name="Barry K."/>
            <person name="Sandor L."/>
            <person name="Lee J."/>
            <person name="Lipzen A."/>
            <person name="Pangilinan J."/>
            <person name="LaButti K."/>
            <person name="Hainaut M."/>
            <person name="Henrissat B."/>
            <person name="Grigoriev I.V."/>
            <person name="Spatafora J.W."/>
            <person name="Aime M.C."/>
        </authorList>
    </citation>
    <scope>NUCLEOTIDE SEQUENCE [LARGE SCALE GENOMIC DNA]</scope>
    <source>
        <strain evidence="2 3">MCA 4186</strain>
    </source>
</reference>
<accession>A0A316ZBS9</accession>
<keyword evidence="3" id="KW-1185">Reference proteome</keyword>
<protein>
    <submittedName>
        <fullName evidence="2">Uncharacterized protein</fullName>
    </submittedName>
</protein>
<dbReference type="GeneID" id="37267243"/>